<dbReference type="AlphaFoldDB" id="A0AAN7C389"/>
<evidence type="ECO:0000256" key="1">
    <source>
        <dbReference type="SAM" id="MobiDB-lite"/>
    </source>
</evidence>
<protein>
    <submittedName>
        <fullName evidence="2">Uncharacterized protein</fullName>
    </submittedName>
</protein>
<evidence type="ECO:0000313" key="2">
    <source>
        <dbReference type="EMBL" id="KAK4234435.1"/>
    </source>
</evidence>
<dbReference type="Proteomes" id="UP001303760">
    <property type="component" value="Unassembled WGS sequence"/>
</dbReference>
<evidence type="ECO:0000313" key="3">
    <source>
        <dbReference type="Proteomes" id="UP001303760"/>
    </source>
</evidence>
<organism evidence="2 3">
    <name type="scientific">Achaetomium macrosporum</name>
    <dbReference type="NCBI Taxonomy" id="79813"/>
    <lineage>
        <taxon>Eukaryota</taxon>
        <taxon>Fungi</taxon>
        <taxon>Dikarya</taxon>
        <taxon>Ascomycota</taxon>
        <taxon>Pezizomycotina</taxon>
        <taxon>Sordariomycetes</taxon>
        <taxon>Sordariomycetidae</taxon>
        <taxon>Sordariales</taxon>
        <taxon>Chaetomiaceae</taxon>
        <taxon>Achaetomium</taxon>
    </lineage>
</organism>
<sequence length="411" mass="46210">MSDWHDAMAHISSHIGIGRLELFLICDMDPDHPYALEAARLALGPISLFPRLRDCRGRLSRSPSYALQKIAEEAVLQACGRASPARLGPANPRISSALTNLPPELRIRILEYTNLITPWKEVTWCRQNSGYQAVRALCASSRQGLCPPQNQNVCRLSSCDPHLDLDRGFVPSSGCCFCRRRHAASSFACDCWAPATNLFLACRALYRDAQFVFFSGNRFIVHDFHYPFERLAIFEFLRDVVPTHCLANFRFLELVFPPYVPHGWPDSQHPAVQDWVATVGWLRGHINAPALTLRVVMADFWADPIIGRTAMTKAPAADIIRGYRCITNPLRPLVRGHDDGGGLAGFYIHPAHPARWTLDVVRRAEHDPGFLARMHRNLNVQAERDIRGPGANHLDDAKSNRAEPSKSSWQR</sequence>
<feature type="compositionally biased region" description="Basic and acidic residues" evidence="1">
    <location>
        <begin position="387"/>
        <end position="404"/>
    </location>
</feature>
<keyword evidence="3" id="KW-1185">Reference proteome</keyword>
<dbReference type="EMBL" id="MU860370">
    <property type="protein sequence ID" value="KAK4234435.1"/>
    <property type="molecule type" value="Genomic_DNA"/>
</dbReference>
<comment type="caution">
    <text evidence="2">The sequence shown here is derived from an EMBL/GenBank/DDBJ whole genome shotgun (WGS) entry which is preliminary data.</text>
</comment>
<gene>
    <name evidence="2" type="ORF">C8A03DRAFT_37796</name>
</gene>
<proteinExistence type="predicted"/>
<accession>A0AAN7C389</accession>
<reference evidence="2" key="2">
    <citation type="submission" date="2023-05" db="EMBL/GenBank/DDBJ databases">
        <authorList>
            <consortium name="Lawrence Berkeley National Laboratory"/>
            <person name="Steindorff A."/>
            <person name="Hensen N."/>
            <person name="Bonometti L."/>
            <person name="Westerberg I."/>
            <person name="Brannstrom I.O."/>
            <person name="Guillou S."/>
            <person name="Cros-Aarteil S."/>
            <person name="Calhoun S."/>
            <person name="Haridas S."/>
            <person name="Kuo A."/>
            <person name="Mondo S."/>
            <person name="Pangilinan J."/>
            <person name="Riley R."/>
            <person name="Labutti K."/>
            <person name="Andreopoulos B."/>
            <person name="Lipzen A."/>
            <person name="Chen C."/>
            <person name="Yanf M."/>
            <person name="Daum C."/>
            <person name="Ng V."/>
            <person name="Clum A."/>
            <person name="Ohm R."/>
            <person name="Martin F."/>
            <person name="Silar P."/>
            <person name="Natvig D."/>
            <person name="Lalanne C."/>
            <person name="Gautier V."/>
            <person name="Ament-Velasquez S.L."/>
            <person name="Kruys A."/>
            <person name="Hutchinson M.I."/>
            <person name="Powell A.J."/>
            <person name="Barry K."/>
            <person name="Miller A.N."/>
            <person name="Grigoriev I.V."/>
            <person name="Debuchy R."/>
            <person name="Gladieux P."/>
            <person name="Thoren M.H."/>
            <person name="Johannesson H."/>
        </authorList>
    </citation>
    <scope>NUCLEOTIDE SEQUENCE</scope>
    <source>
        <strain evidence="2">CBS 532.94</strain>
    </source>
</reference>
<feature type="region of interest" description="Disordered" evidence="1">
    <location>
        <begin position="387"/>
        <end position="411"/>
    </location>
</feature>
<reference evidence="2" key="1">
    <citation type="journal article" date="2023" name="Mol. Phylogenet. Evol.">
        <title>Genome-scale phylogeny and comparative genomics of the fungal order Sordariales.</title>
        <authorList>
            <person name="Hensen N."/>
            <person name="Bonometti L."/>
            <person name="Westerberg I."/>
            <person name="Brannstrom I.O."/>
            <person name="Guillou S."/>
            <person name="Cros-Aarteil S."/>
            <person name="Calhoun S."/>
            <person name="Haridas S."/>
            <person name="Kuo A."/>
            <person name="Mondo S."/>
            <person name="Pangilinan J."/>
            <person name="Riley R."/>
            <person name="LaButti K."/>
            <person name="Andreopoulos B."/>
            <person name="Lipzen A."/>
            <person name="Chen C."/>
            <person name="Yan M."/>
            <person name="Daum C."/>
            <person name="Ng V."/>
            <person name="Clum A."/>
            <person name="Steindorff A."/>
            <person name="Ohm R.A."/>
            <person name="Martin F."/>
            <person name="Silar P."/>
            <person name="Natvig D.O."/>
            <person name="Lalanne C."/>
            <person name="Gautier V."/>
            <person name="Ament-Velasquez S.L."/>
            <person name="Kruys A."/>
            <person name="Hutchinson M.I."/>
            <person name="Powell A.J."/>
            <person name="Barry K."/>
            <person name="Miller A.N."/>
            <person name="Grigoriev I.V."/>
            <person name="Debuchy R."/>
            <person name="Gladieux P."/>
            <person name="Hiltunen Thoren M."/>
            <person name="Johannesson H."/>
        </authorList>
    </citation>
    <scope>NUCLEOTIDE SEQUENCE</scope>
    <source>
        <strain evidence="2">CBS 532.94</strain>
    </source>
</reference>
<name>A0AAN7C389_9PEZI</name>